<dbReference type="Pfam" id="PF15902">
    <property type="entry name" value="Sortilin-Vps10"/>
    <property type="match status" value="1"/>
</dbReference>
<evidence type="ECO:0000313" key="3">
    <source>
        <dbReference type="EMBL" id="RKO98572.1"/>
    </source>
</evidence>
<dbReference type="OrthoDB" id="443634at2759"/>
<dbReference type="InterPro" id="IPR031778">
    <property type="entry name" value="Sortilin_N"/>
</dbReference>
<dbReference type="SUPFAM" id="SSF50939">
    <property type="entry name" value="Sialidases"/>
    <property type="match status" value="1"/>
</dbReference>
<dbReference type="PANTHER" id="PTHR12106:SF27">
    <property type="entry name" value="SORTILIN-RELATED RECEPTOR"/>
    <property type="match status" value="1"/>
</dbReference>
<feature type="non-terminal residue" evidence="3">
    <location>
        <position position="198"/>
    </location>
</feature>
<dbReference type="InterPro" id="IPR036278">
    <property type="entry name" value="Sialidase_sf"/>
</dbReference>
<dbReference type="AlphaFoldDB" id="A0A4P9X0Q1"/>
<evidence type="ECO:0000256" key="1">
    <source>
        <dbReference type="ARBA" id="ARBA00022737"/>
    </source>
</evidence>
<dbReference type="InterPro" id="IPR050310">
    <property type="entry name" value="VPS10-sortilin"/>
</dbReference>
<name>A0A4P9X0Q1_9FUNG</name>
<keyword evidence="4" id="KW-1185">Reference proteome</keyword>
<dbReference type="GO" id="GO:0006623">
    <property type="term" value="P:protein targeting to vacuole"/>
    <property type="evidence" value="ECO:0007669"/>
    <property type="project" value="TreeGrafter"/>
</dbReference>
<dbReference type="EMBL" id="ML014400">
    <property type="protein sequence ID" value="RKO98572.1"/>
    <property type="molecule type" value="Genomic_DNA"/>
</dbReference>
<dbReference type="Proteomes" id="UP000274922">
    <property type="component" value="Unassembled WGS sequence"/>
</dbReference>
<organism evidence="3 4">
    <name type="scientific">Caulochytrium protostelioides</name>
    <dbReference type="NCBI Taxonomy" id="1555241"/>
    <lineage>
        <taxon>Eukaryota</taxon>
        <taxon>Fungi</taxon>
        <taxon>Fungi incertae sedis</taxon>
        <taxon>Chytridiomycota</taxon>
        <taxon>Chytridiomycota incertae sedis</taxon>
        <taxon>Chytridiomycetes</taxon>
        <taxon>Caulochytriales</taxon>
        <taxon>Caulochytriaceae</taxon>
        <taxon>Caulochytrium</taxon>
    </lineage>
</organism>
<keyword evidence="1" id="KW-0677">Repeat</keyword>
<evidence type="ECO:0000259" key="2">
    <source>
        <dbReference type="Pfam" id="PF15902"/>
    </source>
</evidence>
<dbReference type="GO" id="GO:0016020">
    <property type="term" value="C:membrane"/>
    <property type="evidence" value="ECO:0007669"/>
    <property type="project" value="TreeGrafter"/>
</dbReference>
<gene>
    <name evidence="3" type="ORF">CXG81DRAFT_7295</name>
</gene>
<dbReference type="GO" id="GO:0005829">
    <property type="term" value="C:cytosol"/>
    <property type="evidence" value="ECO:0007669"/>
    <property type="project" value="GOC"/>
</dbReference>
<sequence length="198" mass="21464">FPKGQQLTRQGYTVLESPMGSVLLNVLLRTARGTSKRGNYGILFKSNYNGTFYQVADPAIHQNALGYVDFERLEGLPGAVFINTVLNPMGVRRGDPARIVSRLSYNDGVDWQPLRTAGGDAIHLHAFTERLDPADAFSRAAAPGLMLGVGNGGAQLTAYAYGNMYVTHNGGATWDLLVKHPHYWELGGRGALAVLCED</sequence>
<dbReference type="PANTHER" id="PTHR12106">
    <property type="entry name" value="SORTILIN RELATED"/>
    <property type="match status" value="1"/>
</dbReference>
<dbReference type="GO" id="GO:0006895">
    <property type="term" value="P:Golgi to endosome transport"/>
    <property type="evidence" value="ECO:0007669"/>
    <property type="project" value="TreeGrafter"/>
</dbReference>
<evidence type="ECO:0000313" key="4">
    <source>
        <dbReference type="Proteomes" id="UP000274922"/>
    </source>
</evidence>
<proteinExistence type="predicted"/>
<dbReference type="GO" id="GO:0005794">
    <property type="term" value="C:Golgi apparatus"/>
    <property type="evidence" value="ECO:0007669"/>
    <property type="project" value="TreeGrafter"/>
</dbReference>
<feature type="domain" description="Sortilin N-terminal" evidence="2">
    <location>
        <begin position="1"/>
        <end position="198"/>
    </location>
</feature>
<reference evidence="4" key="1">
    <citation type="journal article" date="2018" name="Nat. Microbiol.">
        <title>Leveraging single-cell genomics to expand the fungal tree of life.</title>
        <authorList>
            <person name="Ahrendt S.R."/>
            <person name="Quandt C.A."/>
            <person name="Ciobanu D."/>
            <person name="Clum A."/>
            <person name="Salamov A."/>
            <person name="Andreopoulos B."/>
            <person name="Cheng J.F."/>
            <person name="Woyke T."/>
            <person name="Pelin A."/>
            <person name="Henrissat B."/>
            <person name="Reynolds N.K."/>
            <person name="Benny G.L."/>
            <person name="Smith M.E."/>
            <person name="James T.Y."/>
            <person name="Grigoriev I.V."/>
        </authorList>
    </citation>
    <scope>NUCLEOTIDE SEQUENCE [LARGE SCALE GENOMIC DNA]</scope>
    <source>
        <strain evidence="4">ATCC 52028</strain>
    </source>
</reference>
<feature type="non-terminal residue" evidence="3">
    <location>
        <position position="1"/>
    </location>
</feature>
<dbReference type="GO" id="GO:0006896">
    <property type="term" value="P:Golgi to vacuole transport"/>
    <property type="evidence" value="ECO:0007669"/>
    <property type="project" value="TreeGrafter"/>
</dbReference>
<dbReference type="STRING" id="1555241.A0A4P9X0Q1"/>
<accession>A0A4P9X0Q1</accession>
<protein>
    <recommendedName>
        <fullName evidence="2">Sortilin N-terminal domain-containing protein</fullName>
    </recommendedName>
</protein>